<evidence type="ECO:0000256" key="3">
    <source>
        <dbReference type="ARBA" id="ARBA00022989"/>
    </source>
</evidence>
<evidence type="ECO:0000256" key="4">
    <source>
        <dbReference type="ARBA" id="ARBA00023136"/>
    </source>
</evidence>
<proteinExistence type="predicted"/>
<dbReference type="PATRIC" id="fig|1300343.5.peg.1617"/>
<feature type="transmembrane region" description="Helical" evidence="5">
    <location>
        <begin position="28"/>
        <end position="49"/>
    </location>
</feature>
<dbReference type="EMBL" id="JSAQ01000001">
    <property type="protein sequence ID" value="KGO07776.1"/>
    <property type="molecule type" value="Genomic_DNA"/>
</dbReference>
<evidence type="ECO:0000313" key="7">
    <source>
        <dbReference type="Proteomes" id="UP000030140"/>
    </source>
</evidence>
<feature type="transmembrane region" description="Helical" evidence="5">
    <location>
        <begin position="56"/>
        <end position="74"/>
    </location>
</feature>
<feature type="transmembrane region" description="Helical" evidence="5">
    <location>
        <begin position="94"/>
        <end position="112"/>
    </location>
</feature>
<keyword evidence="3 5" id="KW-1133">Transmembrane helix</keyword>
<sequence length="222" mass="24169">MLAIILPIIAVLIGLTFAVIFKPAVNNGIKLLLSFSGAFLLSVVIFEFLPEVYSSNNSNIGIFIMLGLLIQIILEFGSKGAEHGHVHHKDEGTFPILLFISLCLHSLIEGFPLAENQDLLYGVIVHKIPIAVILSAFLLNSKMSTIQTSIFLIIFACMTPLGAFLKTQSSLLETYSSEVNALVVGVLLHVSTTILFESSKNHQFNATKLGVILIGIIIAYFL</sequence>
<dbReference type="KEGG" id="ddo:I597_1611"/>
<dbReference type="AlphaFoldDB" id="A0A0A2GZL7"/>
<keyword evidence="7" id="KW-1185">Reference proteome</keyword>
<feature type="transmembrane region" description="Helical" evidence="5">
    <location>
        <begin position="119"/>
        <end position="139"/>
    </location>
</feature>
<dbReference type="RefSeq" id="WP_035328211.1">
    <property type="nucleotide sequence ID" value="NZ_CP015125.1"/>
</dbReference>
<dbReference type="GO" id="GO:0016020">
    <property type="term" value="C:membrane"/>
    <property type="evidence" value="ECO:0007669"/>
    <property type="project" value="UniProtKB-SubCell"/>
</dbReference>
<protein>
    <submittedName>
        <fullName evidence="6">ZIP family metal transporter</fullName>
    </submittedName>
</protein>
<reference evidence="6 7" key="1">
    <citation type="submission" date="2014-10" db="EMBL/GenBank/DDBJ databases">
        <title>Draft genome sequence of the proteorhodopsin-containing marine bacterium Dokdonia donghaensis.</title>
        <authorList>
            <person name="Gomez-Consarnau L."/>
            <person name="Gonzalez J.M."/>
            <person name="Riedel T."/>
            <person name="Jaenicke S."/>
            <person name="Wagner-Doebler I."/>
            <person name="Fuhrman J.A."/>
        </authorList>
    </citation>
    <scope>NUCLEOTIDE SEQUENCE [LARGE SCALE GENOMIC DNA]</scope>
    <source>
        <strain evidence="6 7">DSW-1</strain>
    </source>
</reference>
<dbReference type="Pfam" id="PF02535">
    <property type="entry name" value="Zip"/>
    <property type="match status" value="1"/>
</dbReference>
<feature type="transmembrane region" description="Helical" evidence="5">
    <location>
        <begin position="202"/>
        <end position="221"/>
    </location>
</feature>
<name>A0A0A2GZL7_9FLAO</name>
<organism evidence="6 7">
    <name type="scientific">Dokdonia donghaensis DSW-1</name>
    <dbReference type="NCBI Taxonomy" id="1300343"/>
    <lineage>
        <taxon>Bacteria</taxon>
        <taxon>Pseudomonadati</taxon>
        <taxon>Bacteroidota</taxon>
        <taxon>Flavobacteriia</taxon>
        <taxon>Flavobacteriales</taxon>
        <taxon>Flavobacteriaceae</taxon>
        <taxon>Dokdonia</taxon>
    </lineage>
</organism>
<accession>A0A0A2GZL7</accession>
<dbReference type="InterPro" id="IPR003689">
    <property type="entry name" value="ZIP"/>
</dbReference>
<comment type="caution">
    <text evidence="6">The sequence shown here is derived from an EMBL/GenBank/DDBJ whole genome shotgun (WGS) entry which is preliminary data.</text>
</comment>
<evidence type="ECO:0000256" key="2">
    <source>
        <dbReference type="ARBA" id="ARBA00022692"/>
    </source>
</evidence>
<keyword evidence="2 5" id="KW-0812">Transmembrane</keyword>
<comment type="subcellular location">
    <subcellularLocation>
        <location evidence="1">Membrane</location>
        <topology evidence="1">Multi-pass membrane protein</topology>
    </subcellularLocation>
</comment>
<dbReference type="GO" id="GO:0046873">
    <property type="term" value="F:metal ion transmembrane transporter activity"/>
    <property type="evidence" value="ECO:0007669"/>
    <property type="project" value="InterPro"/>
</dbReference>
<evidence type="ECO:0000256" key="5">
    <source>
        <dbReference type="SAM" id="Phobius"/>
    </source>
</evidence>
<evidence type="ECO:0000256" key="1">
    <source>
        <dbReference type="ARBA" id="ARBA00004141"/>
    </source>
</evidence>
<feature type="transmembrane region" description="Helical" evidence="5">
    <location>
        <begin position="145"/>
        <end position="165"/>
    </location>
</feature>
<keyword evidence="4 5" id="KW-0472">Membrane</keyword>
<evidence type="ECO:0000313" key="6">
    <source>
        <dbReference type="EMBL" id="KGO07776.1"/>
    </source>
</evidence>
<gene>
    <name evidence="6" type="ORF">NV36_13625</name>
</gene>
<dbReference type="Proteomes" id="UP000030140">
    <property type="component" value="Unassembled WGS sequence"/>
</dbReference>
<dbReference type="OrthoDB" id="654481at2"/>